<accession>A0A8J7ISZ5</accession>
<evidence type="ECO:0000313" key="1">
    <source>
        <dbReference type="EMBL" id="MBI1492454.1"/>
    </source>
</evidence>
<proteinExistence type="predicted"/>
<comment type="caution">
    <text evidence="1">The sequence shown here is derived from an EMBL/GenBank/DDBJ whole genome shotgun (WGS) entry which is preliminary data.</text>
</comment>
<dbReference type="RefSeq" id="WP_228847388.1">
    <property type="nucleotide sequence ID" value="NZ_JADCKQ010000002.1"/>
</dbReference>
<name>A0A8J7ISZ5_9RHOB</name>
<organism evidence="1 2">
    <name type="scientific">Halocynthiibacter styelae</name>
    <dbReference type="NCBI Taxonomy" id="2761955"/>
    <lineage>
        <taxon>Bacteria</taxon>
        <taxon>Pseudomonadati</taxon>
        <taxon>Pseudomonadota</taxon>
        <taxon>Alphaproteobacteria</taxon>
        <taxon>Rhodobacterales</taxon>
        <taxon>Paracoccaceae</taxon>
        <taxon>Halocynthiibacter</taxon>
    </lineage>
</organism>
<protein>
    <submittedName>
        <fullName evidence="1">Uncharacterized protein</fullName>
    </submittedName>
</protein>
<dbReference type="Proteomes" id="UP000640583">
    <property type="component" value="Unassembled WGS sequence"/>
</dbReference>
<keyword evidence="2" id="KW-1185">Reference proteome</keyword>
<reference evidence="1" key="1">
    <citation type="submission" date="2020-10" db="EMBL/GenBank/DDBJ databases">
        <title>Paenihalocynthiibacter styelae gen. nov., sp. nov., isolated from stalked sea squirt Styela clava.</title>
        <authorList>
            <person name="Kim Y.-O."/>
            <person name="Yoon J.-H."/>
        </authorList>
    </citation>
    <scope>NUCLEOTIDE SEQUENCE</scope>
    <source>
        <strain evidence="1">MYP1-1</strain>
    </source>
</reference>
<evidence type="ECO:0000313" key="2">
    <source>
        <dbReference type="Proteomes" id="UP000640583"/>
    </source>
</evidence>
<dbReference type="EMBL" id="JADCKQ010000002">
    <property type="protein sequence ID" value="MBI1492454.1"/>
    <property type="molecule type" value="Genomic_DNA"/>
</dbReference>
<dbReference type="AlphaFoldDB" id="A0A8J7ISZ5"/>
<sequence>MKLITIRRDPGFYGAMRKLTILIDGTKVARLKQYEDVLLEVDDDAIHLQGIMDWGKTEQVSLRALDHGATITFKAWFTLNPLRNLGISPLPFRVTIQK</sequence>
<gene>
    <name evidence="1" type="ORF">H1D41_02255</name>
</gene>